<dbReference type="AlphaFoldDB" id="A0A1A7PTQ5"/>
<evidence type="ECO:0008006" key="3">
    <source>
        <dbReference type="Google" id="ProtNLM"/>
    </source>
</evidence>
<dbReference type="SUPFAM" id="SSF53271">
    <property type="entry name" value="PRTase-like"/>
    <property type="match status" value="2"/>
</dbReference>
<name>A0A1A7PTQ5_9PAST</name>
<dbReference type="Proteomes" id="UP000092626">
    <property type="component" value="Unassembled WGS sequence"/>
</dbReference>
<gene>
    <name evidence="1" type="ORF">QV06_00740</name>
</gene>
<proteinExistence type="predicted"/>
<organism evidence="1 2">
    <name type="scientific">Gallibacterium genomosp. 3</name>
    <dbReference type="NCBI Taxonomy" id="505345"/>
    <lineage>
        <taxon>Bacteria</taxon>
        <taxon>Pseudomonadati</taxon>
        <taxon>Pseudomonadota</taxon>
        <taxon>Gammaproteobacteria</taxon>
        <taxon>Pasteurellales</taxon>
        <taxon>Pasteurellaceae</taxon>
        <taxon>Gallibacterium</taxon>
    </lineage>
</organism>
<evidence type="ECO:0000313" key="2">
    <source>
        <dbReference type="Proteomes" id="UP000092626"/>
    </source>
</evidence>
<sequence length="243" mass="27847">MKFIIENNVVTISNKSSVPKIQYYEWEGDYLYSIIQREIIRRSAERPPGDNCPILYAMKNSDDLTTTEDTIDKLYSYVFSSIINYFGNKCNFDLIIPMPSSCSIPLDISQILQNIYNIDILNIADYIVKKEPEEIISLISSNKDVPDKIKQIIVTALNRNKEKLNIKSVKVQYRHYLFPIFKISGDTSIFESYSPTHILLIDDIFASGITLSSVRGILKELYPNTRISALTLFSPLPKIKNKS</sequence>
<dbReference type="EMBL" id="JTJR01000002">
    <property type="protein sequence ID" value="OBX05958.1"/>
    <property type="molecule type" value="Genomic_DNA"/>
</dbReference>
<dbReference type="InterPro" id="IPR000836">
    <property type="entry name" value="PRTase_dom"/>
</dbReference>
<accession>A0A1A7PTQ5</accession>
<reference evidence="1 2" key="1">
    <citation type="submission" date="2014-11" db="EMBL/GenBank/DDBJ databases">
        <title>Pan-genome of Gallibacterium spp.</title>
        <authorList>
            <person name="Kudirkiene E."/>
            <person name="Bojesen A.M."/>
        </authorList>
    </citation>
    <scope>NUCLEOTIDE SEQUENCE [LARGE SCALE GENOMIC DNA]</scope>
    <source>
        <strain evidence="1 2">59/S3/89</strain>
    </source>
</reference>
<dbReference type="CDD" id="cd06223">
    <property type="entry name" value="PRTases_typeI"/>
    <property type="match status" value="1"/>
</dbReference>
<dbReference type="Gene3D" id="3.40.50.2020">
    <property type="match status" value="1"/>
</dbReference>
<protein>
    <recommendedName>
        <fullName evidence="3">Phosphoribosyltransferase domain-containing protein</fullName>
    </recommendedName>
</protein>
<evidence type="ECO:0000313" key="1">
    <source>
        <dbReference type="EMBL" id="OBX05958.1"/>
    </source>
</evidence>
<dbReference type="InterPro" id="IPR029057">
    <property type="entry name" value="PRTase-like"/>
</dbReference>
<dbReference type="RefSeq" id="WP_065236507.1">
    <property type="nucleotide sequence ID" value="NZ_JTJR01000002.1"/>
</dbReference>
<comment type="caution">
    <text evidence="1">The sequence shown here is derived from an EMBL/GenBank/DDBJ whole genome shotgun (WGS) entry which is preliminary data.</text>
</comment>